<name>A0A5D3K177_9BRAD</name>
<feature type="domain" description="PilZ" evidence="1">
    <location>
        <begin position="3"/>
        <end position="82"/>
    </location>
</feature>
<dbReference type="InterPro" id="IPR009875">
    <property type="entry name" value="PilZ_domain"/>
</dbReference>
<keyword evidence="3" id="KW-1185">Reference proteome</keyword>
<dbReference type="Pfam" id="PF07238">
    <property type="entry name" value="PilZ"/>
    <property type="match status" value="1"/>
</dbReference>
<dbReference type="AlphaFoldDB" id="A0A5D3K177"/>
<evidence type="ECO:0000313" key="3">
    <source>
        <dbReference type="Proteomes" id="UP000324758"/>
    </source>
</evidence>
<dbReference type="RefSeq" id="WP_148778806.1">
    <property type="nucleotide sequence ID" value="NZ_VSSS01000100.1"/>
</dbReference>
<gene>
    <name evidence="2" type="ORF">FXB40_45710</name>
</gene>
<evidence type="ECO:0000313" key="2">
    <source>
        <dbReference type="EMBL" id="TYL83900.1"/>
    </source>
</evidence>
<evidence type="ECO:0000259" key="1">
    <source>
        <dbReference type="Pfam" id="PF07238"/>
    </source>
</evidence>
<organism evidence="2 3">
    <name type="scientific">Bradyrhizobium rifense</name>
    <dbReference type="NCBI Taxonomy" id="515499"/>
    <lineage>
        <taxon>Bacteria</taxon>
        <taxon>Pseudomonadati</taxon>
        <taxon>Pseudomonadota</taxon>
        <taxon>Alphaproteobacteria</taxon>
        <taxon>Hyphomicrobiales</taxon>
        <taxon>Nitrobacteraceae</taxon>
        <taxon>Bradyrhizobium</taxon>
    </lineage>
</organism>
<dbReference type="GO" id="GO:0035438">
    <property type="term" value="F:cyclic-di-GMP binding"/>
    <property type="evidence" value="ECO:0007669"/>
    <property type="project" value="InterPro"/>
</dbReference>
<sequence length="82" mass="9459">MQERRRQQRIETNEVAYIFGDGSSTSCRVVDMTEHGAAIELPLSAGHSMRDRFKLMIVKDRVEKNCRLIWRSGSRVGVEFTD</sequence>
<dbReference type="Gene3D" id="2.40.10.220">
    <property type="entry name" value="predicted glycosyltransferase like domains"/>
    <property type="match status" value="1"/>
</dbReference>
<reference evidence="2 3" key="1">
    <citation type="submission" date="2019-08" db="EMBL/GenBank/DDBJ databases">
        <title>Bradyrhizobium hipponensis sp. nov., a rhizobium isolated from a Lupinus angustifolius root nodule in Tunisia.</title>
        <authorList>
            <person name="Off K."/>
            <person name="Rejili M."/>
            <person name="Mars M."/>
            <person name="Brachmann A."/>
            <person name="Marin M."/>
        </authorList>
    </citation>
    <scope>NUCLEOTIDE SEQUENCE [LARGE SCALE GENOMIC DNA]</scope>
    <source>
        <strain evidence="2 3">CTAW71</strain>
    </source>
</reference>
<dbReference type="Proteomes" id="UP000324758">
    <property type="component" value="Unassembled WGS sequence"/>
</dbReference>
<dbReference type="EMBL" id="VSSS01000100">
    <property type="protein sequence ID" value="TYL83900.1"/>
    <property type="molecule type" value="Genomic_DNA"/>
</dbReference>
<comment type="caution">
    <text evidence="2">The sequence shown here is derived from an EMBL/GenBank/DDBJ whole genome shotgun (WGS) entry which is preliminary data.</text>
</comment>
<protein>
    <submittedName>
        <fullName evidence="2">PilZ domain-containing protein</fullName>
    </submittedName>
</protein>
<proteinExistence type="predicted"/>
<accession>A0A5D3K177</accession>
<dbReference type="SUPFAM" id="SSF141371">
    <property type="entry name" value="PilZ domain-like"/>
    <property type="match status" value="1"/>
</dbReference>
<dbReference type="OrthoDB" id="7409359at2"/>